<gene>
    <name evidence="4" type="ORF">Q5741_04085</name>
</gene>
<evidence type="ECO:0000256" key="1">
    <source>
        <dbReference type="SAM" id="Phobius"/>
    </source>
</evidence>
<dbReference type="PANTHER" id="PTHR44757:SF2">
    <property type="entry name" value="BIOFILM ARCHITECTURE MAINTENANCE PROTEIN MBAA"/>
    <property type="match status" value="1"/>
</dbReference>
<dbReference type="RefSeq" id="WP_305022794.1">
    <property type="nucleotide sequence ID" value="NZ_JAUQTB010000002.1"/>
</dbReference>
<dbReference type="SMART" id="SM00091">
    <property type="entry name" value="PAS"/>
    <property type="match status" value="1"/>
</dbReference>
<dbReference type="CDD" id="cd01948">
    <property type="entry name" value="EAL"/>
    <property type="match status" value="1"/>
</dbReference>
<keyword evidence="1" id="KW-0472">Membrane</keyword>
<dbReference type="Proteomes" id="UP001240171">
    <property type="component" value="Unassembled WGS sequence"/>
</dbReference>
<keyword evidence="1" id="KW-1133">Transmembrane helix</keyword>
<dbReference type="InterPro" id="IPR000160">
    <property type="entry name" value="GGDEF_dom"/>
</dbReference>
<dbReference type="CDD" id="cd01949">
    <property type="entry name" value="GGDEF"/>
    <property type="match status" value="1"/>
</dbReference>
<dbReference type="InterPro" id="IPR001633">
    <property type="entry name" value="EAL_dom"/>
</dbReference>
<sequence>MQNLITSLSFHWNWLMLALAASIAGTAVIAFGSIGASMRSSAEADKWRKRALTAGSAFLFTVSHTLVPLSLSIPIFRDYYLIHLFFTFAGCYAASHFGIQYASRPWHGQDKFILFSLGLAGMIMLFDYSNMLLLFQDRTVWKPSLFWMTVAIVISISFSILRVFALLNRNNENGLSSKLNWPGVLIAGMALFGIPMLCAVSVLPILVQTDSYTYLVPYVGMLFLLAGIYAIPDYFMNDRQQRQSRQLAETQVHYMSLFAHNPDSVLAFDAKGRITNINRQGELLSRRLGRNLIGLHFEELLEEEQRQRVELHFTQIFSGQADIMEVELKTGEGLILWAEVTSLPILVEGQLAGAYSIVKDVSAHKQDQSTIHHLAYHDELTGLANRRLFKMKLEQFTSPEAEGELVDQPAAPERFTLFFIDLDRFKRINDLFGHAFGDRVIRQAAEKLRSCLPAGSFIARMGGDEFTVLLPEVHNVERVKWLASEVVKEFDLPFTVDRNDVKLSASVGISRYPDDARDAGLLLKHADTAMYEAKENGSAQYRFYDAASDQTSLEQVMLERDLENAIANGQLRLLYQPKIDIRSRRTVGVEALVRWQHPLLGTIPPLKFIPLAEKSGMIVPIEQWVLRTACMQVKQWELEGSEVVPVAVNISQIHLMKPDIYQSIIDLLQELDFPPSLLELEITESAMMHNEEHVIRILENLKQVGVSVSMDDFGTGYSSLSYLQSLPIGCLKIDRSFIHKMATDSDSRAIAEMIISMAKQLGLDIVAEGVETEEQVAMLRHLECYNAQGYFYSKPVPPERALQQMTDIPAS</sequence>
<dbReference type="SMART" id="SM00267">
    <property type="entry name" value="GGDEF"/>
    <property type="match status" value="1"/>
</dbReference>
<comment type="caution">
    <text evidence="4">The sequence shown here is derived from an EMBL/GenBank/DDBJ whole genome shotgun (WGS) entry which is preliminary data.</text>
</comment>
<dbReference type="InterPro" id="IPR000014">
    <property type="entry name" value="PAS"/>
</dbReference>
<dbReference type="Pfam" id="PF08448">
    <property type="entry name" value="PAS_4"/>
    <property type="match status" value="1"/>
</dbReference>
<dbReference type="SMART" id="SM00052">
    <property type="entry name" value="EAL"/>
    <property type="match status" value="1"/>
</dbReference>
<evidence type="ECO:0000313" key="4">
    <source>
        <dbReference type="EMBL" id="MDO7905589.1"/>
    </source>
</evidence>
<keyword evidence="5" id="KW-1185">Reference proteome</keyword>
<feature type="transmembrane region" description="Helical" evidence="1">
    <location>
        <begin position="12"/>
        <end position="31"/>
    </location>
</feature>
<dbReference type="SUPFAM" id="SSF141868">
    <property type="entry name" value="EAL domain-like"/>
    <property type="match status" value="1"/>
</dbReference>
<keyword evidence="1" id="KW-0812">Transmembrane</keyword>
<accession>A0ABT9CAB1</accession>
<feature type="transmembrane region" description="Helical" evidence="1">
    <location>
        <begin position="145"/>
        <end position="167"/>
    </location>
</feature>
<dbReference type="InterPro" id="IPR035965">
    <property type="entry name" value="PAS-like_dom_sf"/>
</dbReference>
<dbReference type="SUPFAM" id="SSF55073">
    <property type="entry name" value="Nucleotide cyclase"/>
    <property type="match status" value="1"/>
</dbReference>
<name>A0ABT9CAB1_9BACL</name>
<evidence type="ECO:0000259" key="3">
    <source>
        <dbReference type="PROSITE" id="PS50887"/>
    </source>
</evidence>
<feature type="transmembrane region" description="Helical" evidence="1">
    <location>
        <begin position="179"/>
        <end position="203"/>
    </location>
</feature>
<dbReference type="NCBIfam" id="TIGR00229">
    <property type="entry name" value="sensory_box"/>
    <property type="match status" value="1"/>
</dbReference>
<dbReference type="NCBIfam" id="TIGR00254">
    <property type="entry name" value="GGDEF"/>
    <property type="match status" value="1"/>
</dbReference>
<feature type="domain" description="EAL" evidence="2">
    <location>
        <begin position="555"/>
        <end position="809"/>
    </location>
</feature>
<dbReference type="PROSITE" id="PS50883">
    <property type="entry name" value="EAL"/>
    <property type="match status" value="1"/>
</dbReference>
<dbReference type="InterPro" id="IPR013656">
    <property type="entry name" value="PAS_4"/>
</dbReference>
<dbReference type="Gene3D" id="3.30.450.20">
    <property type="entry name" value="PAS domain"/>
    <property type="match status" value="1"/>
</dbReference>
<dbReference type="InterPro" id="IPR029787">
    <property type="entry name" value="Nucleotide_cyclase"/>
</dbReference>
<dbReference type="InterPro" id="IPR043128">
    <property type="entry name" value="Rev_trsase/Diguanyl_cyclase"/>
</dbReference>
<evidence type="ECO:0000259" key="2">
    <source>
        <dbReference type="PROSITE" id="PS50883"/>
    </source>
</evidence>
<dbReference type="EMBL" id="JAUQTB010000002">
    <property type="protein sequence ID" value="MDO7905589.1"/>
    <property type="molecule type" value="Genomic_DNA"/>
</dbReference>
<dbReference type="Gene3D" id="3.30.70.270">
    <property type="match status" value="1"/>
</dbReference>
<dbReference type="Gene3D" id="3.20.20.450">
    <property type="entry name" value="EAL domain"/>
    <property type="match status" value="1"/>
</dbReference>
<dbReference type="Pfam" id="PF00563">
    <property type="entry name" value="EAL"/>
    <property type="match status" value="1"/>
</dbReference>
<dbReference type="PROSITE" id="PS50887">
    <property type="entry name" value="GGDEF"/>
    <property type="match status" value="1"/>
</dbReference>
<dbReference type="PANTHER" id="PTHR44757">
    <property type="entry name" value="DIGUANYLATE CYCLASE DGCP"/>
    <property type="match status" value="1"/>
</dbReference>
<dbReference type="InterPro" id="IPR035919">
    <property type="entry name" value="EAL_sf"/>
</dbReference>
<reference evidence="4 5" key="1">
    <citation type="submission" date="2023-07" db="EMBL/GenBank/DDBJ databases">
        <title>Paenibacillus sp. JX-17 nov. isolated from soil.</title>
        <authorList>
            <person name="Wan Y."/>
            <person name="Liu B."/>
        </authorList>
    </citation>
    <scope>NUCLEOTIDE SEQUENCE [LARGE SCALE GENOMIC DNA]</scope>
    <source>
        <strain evidence="4 5">JX-17</strain>
    </source>
</reference>
<feature type="transmembrane region" description="Helical" evidence="1">
    <location>
        <begin position="215"/>
        <end position="235"/>
    </location>
</feature>
<dbReference type="Pfam" id="PF00990">
    <property type="entry name" value="GGDEF"/>
    <property type="match status" value="1"/>
</dbReference>
<proteinExistence type="predicted"/>
<organism evidence="4 5">
    <name type="scientific">Paenibacillus lacisoli</name>
    <dbReference type="NCBI Taxonomy" id="3064525"/>
    <lineage>
        <taxon>Bacteria</taxon>
        <taxon>Bacillati</taxon>
        <taxon>Bacillota</taxon>
        <taxon>Bacilli</taxon>
        <taxon>Bacillales</taxon>
        <taxon>Paenibacillaceae</taxon>
        <taxon>Paenibacillus</taxon>
    </lineage>
</organism>
<feature type="transmembrane region" description="Helical" evidence="1">
    <location>
        <begin position="112"/>
        <end position="133"/>
    </location>
</feature>
<evidence type="ECO:0000313" key="5">
    <source>
        <dbReference type="Proteomes" id="UP001240171"/>
    </source>
</evidence>
<feature type="transmembrane region" description="Helical" evidence="1">
    <location>
        <begin position="79"/>
        <end position="100"/>
    </location>
</feature>
<feature type="transmembrane region" description="Helical" evidence="1">
    <location>
        <begin position="51"/>
        <end position="73"/>
    </location>
</feature>
<dbReference type="InterPro" id="IPR052155">
    <property type="entry name" value="Biofilm_reg_signaling"/>
</dbReference>
<protein>
    <submittedName>
        <fullName evidence="4">EAL domain-containing protein</fullName>
    </submittedName>
</protein>
<feature type="domain" description="GGDEF" evidence="3">
    <location>
        <begin position="413"/>
        <end position="546"/>
    </location>
</feature>
<dbReference type="SUPFAM" id="SSF55785">
    <property type="entry name" value="PYP-like sensor domain (PAS domain)"/>
    <property type="match status" value="1"/>
</dbReference>